<dbReference type="PANTHER" id="PTHR43719">
    <property type="entry name" value="TWO-COMPONENT HISTIDINE KINASE"/>
    <property type="match status" value="1"/>
</dbReference>
<dbReference type="PANTHER" id="PTHR43719:SF28">
    <property type="entry name" value="PEROXIDE STRESS-ACTIVATED HISTIDINE KINASE MAK1-RELATED"/>
    <property type="match status" value="1"/>
</dbReference>
<evidence type="ECO:0000256" key="6">
    <source>
        <dbReference type="PROSITE-ProRule" id="PRU00169"/>
    </source>
</evidence>
<dbReference type="InterPro" id="IPR003594">
    <property type="entry name" value="HATPase_dom"/>
</dbReference>
<dbReference type="InterPro" id="IPR011006">
    <property type="entry name" value="CheY-like_superfamily"/>
</dbReference>
<dbReference type="InterPro" id="IPR036890">
    <property type="entry name" value="HATPase_C_sf"/>
</dbReference>
<evidence type="ECO:0000256" key="7">
    <source>
        <dbReference type="SAM" id="MobiDB-lite"/>
    </source>
</evidence>
<dbReference type="SUPFAM" id="SSF47384">
    <property type="entry name" value="Homodimeric domain of signal transducing histidine kinase"/>
    <property type="match status" value="1"/>
</dbReference>
<evidence type="ECO:0000256" key="2">
    <source>
        <dbReference type="ARBA" id="ARBA00012438"/>
    </source>
</evidence>
<dbReference type="SMART" id="SM00387">
    <property type="entry name" value="HATPase_c"/>
    <property type="match status" value="1"/>
</dbReference>
<protein>
    <recommendedName>
        <fullName evidence="2">histidine kinase</fullName>
        <ecNumber evidence="2">2.7.13.3</ecNumber>
    </recommendedName>
</protein>
<feature type="region of interest" description="Disordered" evidence="7">
    <location>
        <begin position="68"/>
        <end position="89"/>
    </location>
</feature>
<dbReference type="AlphaFoldDB" id="A0A8J8P2S3"/>
<dbReference type="EC" id="2.7.13.3" evidence="2"/>
<sequence>MEIFNISPSIITASSPTLQKNDPQSTTRATLLKNGASPRIMQRKLSQINQEDSSKKVIAAMCNSRSVQKEGTGNSVRKGSSISRKANGNNSEVDGMTMWEYIQNVARKQSLIDQNLKIASGPEEEEEEEDEEEVQLDGQYFKFKPEVDYAVRKRIMIRKGVHQSETSLQDENMKSMRSSQYSKAKKLQVFSQAQTFNGVGSALLIISIRDMSKWIELERQKNLTKMKTVAFAQAAHEFRNPLNGINISLSLLEDMYDKVRGEIYFRTAKSCTDLMLSLVRDILDMSQLESKSFVLNLQPCSIETLIKETILIFSIQAQQRSIEIQFQNSLAQGSATTKTDLIRLKQILINLISNAIKYTQHYGTIKVIAESDARSRQIMISVVDTGVGMNEDQIDVLFQNFTKFQSDRKMNQEGVGLGLSISRNIARALGGDIKVQSQLGKGSRFTLVIPHEPVEEVLKESDVQIIIQRDSFAQLPHIETTSQNEAALVKVNQIQSFFSIPRIIQPKSQNLGRSGSFLVSNLKSHEQIRFESRHDVADQDSSTAELVPAAQACACPSILIADDEPLNLLVLSGVLTRLNYDPPDQAQNGKDVLDKLKFNAAQCTCSEHQPYRLILIDNQMPLMSGVEATRQIREMQQRGQLSKQIKIVLVSGGDERHLYEDLFDEYLPKPIDSVMLQAMLARYL</sequence>
<name>A0A8J8P2S3_HALGN</name>
<dbReference type="InterPro" id="IPR036097">
    <property type="entry name" value="HisK_dim/P_sf"/>
</dbReference>
<dbReference type="CDD" id="cd00082">
    <property type="entry name" value="HisKA"/>
    <property type="match status" value="1"/>
</dbReference>
<dbReference type="SUPFAM" id="SSF52172">
    <property type="entry name" value="CheY-like"/>
    <property type="match status" value="1"/>
</dbReference>
<keyword evidence="11" id="KW-1185">Reference proteome</keyword>
<dbReference type="InterPro" id="IPR004358">
    <property type="entry name" value="Sig_transdc_His_kin-like_C"/>
</dbReference>
<dbReference type="Gene3D" id="1.10.287.130">
    <property type="match status" value="1"/>
</dbReference>
<dbReference type="FunFam" id="3.30.565.10:FF:000006">
    <property type="entry name" value="Sensor histidine kinase WalK"/>
    <property type="match status" value="1"/>
</dbReference>
<feature type="domain" description="Histidine kinase" evidence="8">
    <location>
        <begin position="233"/>
        <end position="453"/>
    </location>
</feature>
<dbReference type="GO" id="GO:0000155">
    <property type="term" value="F:phosphorelay sensor kinase activity"/>
    <property type="evidence" value="ECO:0007669"/>
    <property type="project" value="InterPro"/>
</dbReference>
<evidence type="ECO:0000313" key="11">
    <source>
        <dbReference type="Proteomes" id="UP000785679"/>
    </source>
</evidence>
<reference evidence="10" key="1">
    <citation type="submission" date="2019-06" db="EMBL/GenBank/DDBJ databases">
        <authorList>
            <person name="Zheng W."/>
        </authorList>
    </citation>
    <scope>NUCLEOTIDE SEQUENCE</scope>
    <source>
        <strain evidence="10">QDHG01</strain>
    </source>
</reference>
<feature type="modified residue" description="4-aspartylphosphate" evidence="6">
    <location>
        <position position="617"/>
    </location>
</feature>
<evidence type="ECO:0000259" key="9">
    <source>
        <dbReference type="PROSITE" id="PS50110"/>
    </source>
</evidence>
<dbReference type="Gene3D" id="3.40.50.2300">
    <property type="match status" value="1"/>
</dbReference>
<evidence type="ECO:0000256" key="5">
    <source>
        <dbReference type="ARBA" id="ARBA00022777"/>
    </source>
</evidence>
<comment type="caution">
    <text evidence="10">The sequence shown here is derived from an EMBL/GenBank/DDBJ whole genome shotgun (WGS) entry which is preliminary data.</text>
</comment>
<dbReference type="SMART" id="SM00388">
    <property type="entry name" value="HisKA"/>
    <property type="match status" value="1"/>
</dbReference>
<comment type="catalytic activity">
    <reaction evidence="1">
        <text>ATP + protein L-histidine = ADP + protein N-phospho-L-histidine.</text>
        <dbReference type="EC" id="2.7.13.3"/>
    </reaction>
</comment>
<organism evidence="10 11">
    <name type="scientific">Halteria grandinella</name>
    <dbReference type="NCBI Taxonomy" id="5974"/>
    <lineage>
        <taxon>Eukaryota</taxon>
        <taxon>Sar</taxon>
        <taxon>Alveolata</taxon>
        <taxon>Ciliophora</taxon>
        <taxon>Intramacronucleata</taxon>
        <taxon>Spirotrichea</taxon>
        <taxon>Stichotrichia</taxon>
        <taxon>Sporadotrichida</taxon>
        <taxon>Halteriidae</taxon>
        <taxon>Halteria</taxon>
    </lineage>
</organism>
<dbReference type="SMART" id="SM00448">
    <property type="entry name" value="REC"/>
    <property type="match status" value="1"/>
</dbReference>
<dbReference type="SUPFAM" id="SSF55874">
    <property type="entry name" value="ATPase domain of HSP90 chaperone/DNA topoisomerase II/histidine kinase"/>
    <property type="match status" value="1"/>
</dbReference>
<dbReference type="Pfam" id="PF00072">
    <property type="entry name" value="Response_reg"/>
    <property type="match status" value="1"/>
</dbReference>
<dbReference type="CDD" id="cd16922">
    <property type="entry name" value="HATPase_EvgS-ArcB-TorS-like"/>
    <property type="match status" value="1"/>
</dbReference>
<dbReference type="InterPro" id="IPR001789">
    <property type="entry name" value="Sig_transdc_resp-reg_receiver"/>
</dbReference>
<keyword evidence="4" id="KW-0808">Transferase</keyword>
<evidence type="ECO:0000256" key="1">
    <source>
        <dbReference type="ARBA" id="ARBA00000085"/>
    </source>
</evidence>
<evidence type="ECO:0000259" key="8">
    <source>
        <dbReference type="PROSITE" id="PS50109"/>
    </source>
</evidence>
<dbReference type="Pfam" id="PF00512">
    <property type="entry name" value="HisKA"/>
    <property type="match status" value="1"/>
</dbReference>
<gene>
    <name evidence="10" type="ORF">FGO68_gene16430</name>
</gene>
<dbReference type="Proteomes" id="UP000785679">
    <property type="component" value="Unassembled WGS sequence"/>
</dbReference>
<dbReference type="PROSITE" id="PS50109">
    <property type="entry name" value="HIS_KIN"/>
    <property type="match status" value="1"/>
</dbReference>
<feature type="domain" description="Response regulatory" evidence="9">
    <location>
        <begin position="557"/>
        <end position="684"/>
    </location>
</feature>
<evidence type="ECO:0000256" key="3">
    <source>
        <dbReference type="ARBA" id="ARBA00022553"/>
    </source>
</evidence>
<proteinExistence type="predicted"/>
<keyword evidence="5" id="KW-0418">Kinase</keyword>
<evidence type="ECO:0000313" key="10">
    <source>
        <dbReference type="EMBL" id="TNV84729.1"/>
    </source>
</evidence>
<dbReference type="PRINTS" id="PR00344">
    <property type="entry name" value="BCTRLSENSOR"/>
</dbReference>
<dbReference type="EMBL" id="RRYP01002472">
    <property type="protein sequence ID" value="TNV84729.1"/>
    <property type="molecule type" value="Genomic_DNA"/>
</dbReference>
<dbReference type="InterPro" id="IPR005467">
    <property type="entry name" value="His_kinase_dom"/>
</dbReference>
<dbReference type="InterPro" id="IPR050956">
    <property type="entry name" value="2C_system_His_kinase"/>
</dbReference>
<dbReference type="Gene3D" id="3.30.565.10">
    <property type="entry name" value="Histidine kinase-like ATPase, C-terminal domain"/>
    <property type="match status" value="1"/>
</dbReference>
<dbReference type="OrthoDB" id="60033at2759"/>
<dbReference type="CDD" id="cd17546">
    <property type="entry name" value="REC_hyHK_CKI1_RcsC-like"/>
    <property type="match status" value="1"/>
</dbReference>
<evidence type="ECO:0000256" key="4">
    <source>
        <dbReference type="ARBA" id="ARBA00022679"/>
    </source>
</evidence>
<dbReference type="PROSITE" id="PS50110">
    <property type="entry name" value="RESPONSE_REGULATORY"/>
    <property type="match status" value="1"/>
</dbReference>
<dbReference type="InterPro" id="IPR003661">
    <property type="entry name" value="HisK_dim/P_dom"/>
</dbReference>
<keyword evidence="3 6" id="KW-0597">Phosphoprotein</keyword>
<dbReference type="Pfam" id="PF02518">
    <property type="entry name" value="HATPase_c"/>
    <property type="match status" value="1"/>
</dbReference>
<accession>A0A8J8P2S3</accession>